<proteinExistence type="predicted"/>
<evidence type="ECO:0000313" key="2">
    <source>
        <dbReference type="Proteomes" id="UP000813444"/>
    </source>
</evidence>
<sequence>MPSIDAAFGASQNTVNALLPQLFQALRPTNLFKFNVNIDQVGFKSVDVDITQSPSVNFTPTGIPTHVSETVLNVVSSSPEFQQLAETERNAVASGALAALSNINFDIIIEGIKLQLNYSDTTKKPLVLTAKIVLTTLVSIDASIASTIRLQAESGVITTSMPDLDNVLNSAIVPYVRTTINNASTSAPSDSLSNYPTQDILSPIAIPILQFLGIIVSVPVAQIVNDYVLAYTALGVAPPDLPTGSVNWPSDGVFVSVGTPLISTIANQQISNAASQLPHTGFNEGPFTGDLGVSLDNLQNVDILDDGSISAAISAQAAANVTFHTLWPLPNFSFGPISRGTIGLQAKTSVSDSQLIISDISVNKFNLSFEWGVIPGWVNAILRPLLDPLQDYLFKTLIRPQISAVLAPLDIPVYTIPTITIPVNDSNFTISLPSISKIWDDVCAGDHQLVQCLS</sequence>
<accession>A0A8K0SCE6</accession>
<gene>
    <name evidence="1" type="ORF">B0I35DRAFT_414891</name>
</gene>
<reference evidence="1" key="1">
    <citation type="journal article" date="2021" name="Nat. Commun.">
        <title>Genetic determinants of endophytism in the Arabidopsis root mycobiome.</title>
        <authorList>
            <person name="Mesny F."/>
            <person name="Miyauchi S."/>
            <person name="Thiergart T."/>
            <person name="Pickel B."/>
            <person name="Atanasova L."/>
            <person name="Karlsson M."/>
            <person name="Huettel B."/>
            <person name="Barry K.W."/>
            <person name="Haridas S."/>
            <person name="Chen C."/>
            <person name="Bauer D."/>
            <person name="Andreopoulos W."/>
            <person name="Pangilinan J."/>
            <person name="LaButti K."/>
            <person name="Riley R."/>
            <person name="Lipzen A."/>
            <person name="Clum A."/>
            <person name="Drula E."/>
            <person name="Henrissat B."/>
            <person name="Kohler A."/>
            <person name="Grigoriev I.V."/>
            <person name="Martin F.M."/>
            <person name="Hacquard S."/>
        </authorList>
    </citation>
    <scope>NUCLEOTIDE SEQUENCE</scope>
    <source>
        <strain evidence="1">MPI-CAGE-CH-0235</strain>
    </source>
</reference>
<dbReference type="Proteomes" id="UP000813444">
    <property type="component" value="Unassembled WGS sequence"/>
</dbReference>
<dbReference type="AlphaFoldDB" id="A0A8K0SCE6"/>
<dbReference type="EMBL" id="JAGPNK010000028">
    <property type="protein sequence ID" value="KAH7303841.1"/>
    <property type="molecule type" value="Genomic_DNA"/>
</dbReference>
<keyword evidence="2" id="KW-1185">Reference proteome</keyword>
<organism evidence="1 2">
    <name type="scientific">Stachybotrys elegans</name>
    <dbReference type="NCBI Taxonomy" id="80388"/>
    <lineage>
        <taxon>Eukaryota</taxon>
        <taxon>Fungi</taxon>
        <taxon>Dikarya</taxon>
        <taxon>Ascomycota</taxon>
        <taxon>Pezizomycotina</taxon>
        <taxon>Sordariomycetes</taxon>
        <taxon>Hypocreomycetidae</taxon>
        <taxon>Hypocreales</taxon>
        <taxon>Stachybotryaceae</taxon>
        <taxon>Stachybotrys</taxon>
    </lineage>
</organism>
<protein>
    <submittedName>
        <fullName evidence="1">Uncharacterized protein</fullName>
    </submittedName>
</protein>
<name>A0A8K0SCE6_9HYPO</name>
<evidence type="ECO:0000313" key="1">
    <source>
        <dbReference type="EMBL" id="KAH7303841.1"/>
    </source>
</evidence>
<comment type="caution">
    <text evidence="1">The sequence shown here is derived from an EMBL/GenBank/DDBJ whole genome shotgun (WGS) entry which is preliminary data.</text>
</comment>
<dbReference type="OrthoDB" id="10495278at2759"/>